<feature type="transmembrane region" description="Helical" evidence="1">
    <location>
        <begin position="42"/>
        <end position="66"/>
    </location>
</feature>
<reference evidence="2 3" key="1">
    <citation type="submission" date="2019-07" db="EMBL/GenBank/DDBJ databases">
        <title>Complete Genome Sequence of Leptotrichia wadei Strain JMUB3936.</title>
        <authorList>
            <person name="Watanabe S."/>
            <person name="Cui L."/>
        </authorList>
    </citation>
    <scope>NUCLEOTIDE SEQUENCE [LARGE SCALE GENOMIC DNA]</scope>
    <source>
        <strain evidence="2 3">JMUB3936</strain>
        <plasmid evidence="3">pjmub3934p2 dna</plasmid>
    </source>
</reference>
<dbReference type="OrthoDB" id="82303at2"/>
<protein>
    <submittedName>
        <fullName evidence="2">Uncharacterized protein</fullName>
    </submittedName>
</protein>
<keyword evidence="1" id="KW-0472">Membrane</keyword>
<keyword evidence="1" id="KW-0812">Transmembrane</keyword>
<dbReference type="RefSeq" id="WP_147004644.1">
    <property type="nucleotide sequence ID" value="NZ_AP019843.1"/>
</dbReference>
<evidence type="ECO:0000313" key="3">
    <source>
        <dbReference type="Proteomes" id="UP000321944"/>
    </source>
</evidence>
<sequence>MEIIMRMISGLITLTAVLALVRYIYGLVIVYKTRFNISNVIIFLVATIINLFVIYGLIWIISFFSIRV</sequence>
<gene>
    <name evidence="2" type="ORF">JMUB3936_p2026</name>
</gene>
<geneLocation type="plasmid" evidence="3">
    <name>pjmub3934p2 dna</name>
</geneLocation>
<keyword evidence="1" id="KW-1133">Transmembrane helix</keyword>
<dbReference type="Proteomes" id="UP000321944">
    <property type="component" value="Plasmid pJMUB3934p2"/>
</dbReference>
<name>A0A510KWB9_9FUSO</name>
<accession>A0A510KWB9</accession>
<dbReference type="EMBL" id="AP019843">
    <property type="protein sequence ID" value="BBM56010.1"/>
    <property type="molecule type" value="Genomic_DNA"/>
</dbReference>
<evidence type="ECO:0000256" key="1">
    <source>
        <dbReference type="SAM" id="Phobius"/>
    </source>
</evidence>
<evidence type="ECO:0000313" key="2">
    <source>
        <dbReference type="EMBL" id="BBM56010.1"/>
    </source>
</evidence>
<proteinExistence type="predicted"/>
<keyword evidence="2" id="KW-0614">Plasmid</keyword>
<dbReference type="AlphaFoldDB" id="A0A510KWB9"/>
<organism evidence="2 3">
    <name type="scientific">Leptotrichia wadei</name>
    <dbReference type="NCBI Taxonomy" id="157687"/>
    <lineage>
        <taxon>Bacteria</taxon>
        <taxon>Fusobacteriati</taxon>
        <taxon>Fusobacteriota</taxon>
        <taxon>Fusobacteriia</taxon>
        <taxon>Fusobacteriales</taxon>
        <taxon>Leptotrichiaceae</taxon>
        <taxon>Leptotrichia</taxon>
    </lineage>
</organism>